<keyword evidence="5 7" id="KW-1133">Transmembrane helix</keyword>
<keyword evidence="6 7" id="KW-0472">Membrane</keyword>
<comment type="subcellular location">
    <subcellularLocation>
        <location evidence="1">Cell membrane</location>
        <topology evidence="1">Multi-pass membrane protein</topology>
    </subcellularLocation>
</comment>
<feature type="transmembrane region" description="Helical" evidence="7">
    <location>
        <begin position="348"/>
        <end position="367"/>
    </location>
</feature>
<organism evidence="9 10">
    <name type="scientific">Aquamicrobium zhengzhouense</name>
    <dbReference type="NCBI Taxonomy" id="2781738"/>
    <lineage>
        <taxon>Bacteria</taxon>
        <taxon>Pseudomonadati</taxon>
        <taxon>Pseudomonadota</taxon>
        <taxon>Alphaproteobacteria</taxon>
        <taxon>Hyphomicrobiales</taxon>
        <taxon>Phyllobacteriaceae</taxon>
        <taxon>Aquamicrobium</taxon>
    </lineage>
</organism>
<evidence type="ECO:0000256" key="1">
    <source>
        <dbReference type="ARBA" id="ARBA00004651"/>
    </source>
</evidence>
<gene>
    <name evidence="9" type="ORF">IOD40_07085</name>
</gene>
<dbReference type="PANTHER" id="PTHR23513">
    <property type="entry name" value="INTEGRAL MEMBRANE EFFLUX PROTEIN-RELATED"/>
    <property type="match status" value="1"/>
</dbReference>
<reference evidence="9 10" key="1">
    <citation type="submission" date="2020-10" db="EMBL/GenBank/DDBJ databases">
        <title>Aquamicrobium zhengzhouensis sp. nov., a exopolysaccharide producing bacterium isolated from farmland soil.</title>
        <authorList>
            <person name="Wang X."/>
        </authorList>
    </citation>
    <scope>NUCLEOTIDE SEQUENCE [LARGE SCALE GENOMIC DNA]</scope>
    <source>
        <strain evidence="10">cd-1</strain>
    </source>
</reference>
<evidence type="ECO:0000256" key="3">
    <source>
        <dbReference type="ARBA" id="ARBA00022475"/>
    </source>
</evidence>
<keyword evidence="10" id="KW-1185">Reference proteome</keyword>
<dbReference type="Pfam" id="PF05977">
    <property type="entry name" value="MFS_3"/>
    <property type="match status" value="1"/>
</dbReference>
<accession>A0ABS0SCQ0</accession>
<evidence type="ECO:0000256" key="7">
    <source>
        <dbReference type="SAM" id="Phobius"/>
    </source>
</evidence>
<feature type="transmembrane region" description="Helical" evidence="7">
    <location>
        <begin position="255"/>
        <end position="277"/>
    </location>
</feature>
<dbReference type="InterPro" id="IPR020846">
    <property type="entry name" value="MFS_dom"/>
</dbReference>
<feature type="transmembrane region" description="Helical" evidence="7">
    <location>
        <begin position="379"/>
        <end position="404"/>
    </location>
</feature>
<comment type="caution">
    <text evidence="9">The sequence shown here is derived from an EMBL/GenBank/DDBJ whole genome shotgun (WGS) entry which is preliminary data.</text>
</comment>
<proteinExistence type="predicted"/>
<dbReference type="CDD" id="cd06173">
    <property type="entry name" value="MFS_MefA_like"/>
    <property type="match status" value="1"/>
</dbReference>
<feature type="transmembrane region" description="Helical" evidence="7">
    <location>
        <begin position="227"/>
        <end position="249"/>
    </location>
</feature>
<feature type="transmembrane region" description="Helical" evidence="7">
    <location>
        <begin position="81"/>
        <end position="101"/>
    </location>
</feature>
<dbReference type="RefSeq" id="WP_198475962.1">
    <property type="nucleotide sequence ID" value="NZ_JADGMQ010000003.1"/>
</dbReference>
<evidence type="ECO:0000259" key="8">
    <source>
        <dbReference type="PROSITE" id="PS50850"/>
    </source>
</evidence>
<dbReference type="PROSITE" id="PS50850">
    <property type="entry name" value="MFS"/>
    <property type="match status" value="1"/>
</dbReference>
<feature type="domain" description="Major facilitator superfamily (MFS) profile" evidence="8">
    <location>
        <begin position="1"/>
        <end position="406"/>
    </location>
</feature>
<name>A0ABS0SCQ0_9HYPH</name>
<sequence length="546" mass="59169">MVSSASPLAPFRQPVFRSIWSASLASNFGSLIQTVGAAWLMTIISSSADMVALVQASTAMPIMLFSVVAGAIADNFNRRRVMLLAQGFMFFISIVLAVFAYEDMLTPWLLLTFTFMIGCGTALYNPSWQASVGDMVPRDVIPAAVAINSMGFNLTRSVGPAIGGAIVAAFGAAAAFAVNAVSYIALLIVLVRWKPAPRASTLPREPLGLAIVAGLRYVAMSPNLQKVLYRGFWFGGSVITIVALLPIVARDMLDGGAFLYGVLFGAFGVGAVGGAVASGYLREHMTTEAIARLGFIGFAVSALTLSFAPGAILSVAVLLLAGACWVISLSSFNITVQLSTPRWVVGRALSLYHTCTFGGMAIGSWVWGSIADTSGPEAALQIAALVMAAGAAVGLIKSIALPALESLNLDPINRWKEPALELDITPRSGPVKIVIEYIIDEKDTPTFLAMMGERRRIRKRDGARRWSLMRDLEHPERWMESYHLPTWLEYVRYNQRMTHADALVSDEIRRLHAGEHPPTVHRMIERPTGRREWDIHPKGVVELHQQ</sequence>
<feature type="transmembrane region" description="Helical" evidence="7">
    <location>
        <begin position="20"/>
        <end position="44"/>
    </location>
</feature>
<evidence type="ECO:0000256" key="6">
    <source>
        <dbReference type="ARBA" id="ARBA00023136"/>
    </source>
</evidence>
<feature type="transmembrane region" description="Helical" evidence="7">
    <location>
        <begin position="161"/>
        <end position="191"/>
    </location>
</feature>
<evidence type="ECO:0000256" key="4">
    <source>
        <dbReference type="ARBA" id="ARBA00022692"/>
    </source>
</evidence>
<keyword evidence="4 7" id="KW-0812">Transmembrane</keyword>
<feature type="transmembrane region" description="Helical" evidence="7">
    <location>
        <begin position="107"/>
        <end position="124"/>
    </location>
</feature>
<dbReference type="EMBL" id="JADGMQ010000003">
    <property type="protein sequence ID" value="MBI1620425.1"/>
    <property type="molecule type" value="Genomic_DNA"/>
</dbReference>
<feature type="transmembrane region" description="Helical" evidence="7">
    <location>
        <begin position="50"/>
        <end position="69"/>
    </location>
</feature>
<keyword evidence="2" id="KW-0813">Transport</keyword>
<dbReference type="InterPro" id="IPR036259">
    <property type="entry name" value="MFS_trans_sf"/>
</dbReference>
<feature type="transmembrane region" description="Helical" evidence="7">
    <location>
        <begin position="314"/>
        <end position="336"/>
    </location>
</feature>
<evidence type="ECO:0000256" key="2">
    <source>
        <dbReference type="ARBA" id="ARBA00022448"/>
    </source>
</evidence>
<feature type="transmembrane region" description="Helical" evidence="7">
    <location>
        <begin position="136"/>
        <end position="155"/>
    </location>
</feature>
<evidence type="ECO:0000256" key="5">
    <source>
        <dbReference type="ARBA" id="ARBA00022989"/>
    </source>
</evidence>
<keyword evidence="3" id="KW-1003">Cell membrane</keyword>
<dbReference type="Proteomes" id="UP000601789">
    <property type="component" value="Unassembled WGS sequence"/>
</dbReference>
<dbReference type="SUPFAM" id="SSF103473">
    <property type="entry name" value="MFS general substrate transporter"/>
    <property type="match status" value="1"/>
</dbReference>
<evidence type="ECO:0000313" key="10">
    <source>
        <dbReference type="Proteomes" id="UP000601789"/>
    </source>
</evidence>
<evidence type="ECO:0000313" key="9">
    <source>
        <dbReference type="EMBL" id="MBI1620425.1"/>
    </source>
</evidence>
<protein>
    <submittedName>
        <fullName evidence="9">MFS transporter</fullName>
    </submittedName>
</protein>
<feature type="transmembrane region" description="Helical" evidence="7">
    <location>
        <begin position="289"/>
        <end position="308"/>
    </location>
</feature>
<dbReference type="InterPro" id="IPR010290">
    <property type="entry name" value="TM_effector"/>
</dbReference>
<dbReference type="PANTHER" id="PTHR23513:SF11">
    <property type="entry name" value="STAPHYLOFERRIN A TRANSPORTER"/>
    <property type="match status" value="1"/>
</dbReference>
<dbReference type="Gene3D" id="1.20.1250.20">
    <property type="entry name" value="MFS general substrate transporter like domains"/>
    <property type="match status" value="1"/>
</dbReference>